<evidence type="ECO:0000313" key="2">
    <source>
        <dbReference type="Proteomes" id="UP000799779"/>
    </source>
</evidence>
<dbReference type="Proteomes" id="UP000799779">
    <property type="component" value="Unassembled WGS sequence"/>
</dbReference>
<proteinExistence type="predicted"/>
<evidence type="ECO:0000313" key="1">
    <source>
        <dbReference type="EMBL" id="KAF2005366.1"/>
    </source>
</evidence>
<dbReference type="AlphaFoldDB" id="A0A6A5X2F0"/>
<gene>
    <name evidence="1" type="ORF">P154DRAFT_571088</name>
</gene>
<dbReference type="EMBL" id="ML977563">
    <property type="protein sequence ID" value="KAF2005366.1"/>
    <property type="molecule type" value="Genomic_DNA"/>
</dbReference>
<reference evidence="1" key="1">
    <citation type="journal article" date="2020" name="Stud. Mycol.">
        <title>101 Dothideomycetes genomes: a test case for predicting lifestyles and emergence of pathogens.</title>
        <authorList>
            <person name="Haridas S."/>
            <person name="Albert R."/>
            <person name="Binder M."/>
            <person name="Bloem J."/>
            <person name="Labutti K."/>
            <person name="Salamov A."/>
            <person name="Andreopoulos B."/>
            <person name="Baker S."/>
            <person name="Barry K."/>
            <person name="Bills G."/>
            <person name="Bluhm B."/>
            <person name="Cannon C."/>
            <person name="Castanera R."/>
            <person name="Culley D."/>
            <person name="Daum C."/>
            <person name="Ezra D."/>
            <person name="Gonzalez J."/>
            <person name="Henrissat B."/>
            <person name="Kuo A."/>
            <person name="Liang C."/>
            <person name="Lipzen A."/>
            <person name="Lutzoni F."/>
            <person name="Magnuson J."/>
            <person name="Mondo S."/>
            <person name="Nolan M."/>
            <person name="Ohm R."/>
            <person name="Pangilinan J."/>
            <person name="Park H.-J."/>
            <person name="Ramirez L."/>
            <person name="Alfaro M."/>
            <person name="Sun H."/>
            <person name="Tritt A."/>
            <person name="Yoshinaga Y."/>
            <person name="Zwiers L.-H."/>
            <person name="Turgeon B."/>
            <person name="Goodwin S."/>
            <person name="Spatafora J."/>
            <person name="Crous P."/>
            <person name="Grigoriev I."/>
        </authorList>
    </citation>
    <scope>NUCLEOTIDE SEQUENCE</scope>
    <source>
        <strain evidence="1">CBS 123094</strain>
    </source>
</reference>
<organism evidence="1 2">
    <name type="scientific">Amniculicola lignicola CBS 123094</name>
    <dbReference type="NCBI Taxonomy" id="1392246"/>
    <lineage>
        <taxon>Eukaryota</taxon>
        <taxon>Fungi</taxon>
        <taxon>Dikarya</taxon>
        <taxon>Ascomycota</taxon>
        <taxon>Pezizomycotina</taxon>
        <taxon>Dothideomycetes</taxon>
        <taxon>Pleosporomycetidae</taxon>
        <taxon>Pleosporales</taxon>
        <taxon>Amniculicolaceae</taxon>
        <taxon>Amniculicola</taxon>
    </lineage>
</organism>
<sequence length="240" mass="27711">MAEPALRDALLQRMEDSLPAEIRLIIYSHLYELEYKPTRLGKNIHQIRTKTLWRTYWRTYRLPSFLTKYLHMDALLSHVNTEMEAHARNLPIVILCTEPANACMEDVMGLVEMARGYDLEETTHSRDTARAVIKPMAINAPLRWLEGYDVEGAEEMAGEKLPRILQAMKPFLEQTVYQLRRNQVIHIRWLVKMHHGGIADVWRECVNSLFSSSPSMSAYSPHERILRLKTATSGAFTFGA</sequence>
<name>A0A6A5X2F0_9PLEO</name>
<accession>A0A6A5X2F0</accession>
<protein>
    <submittedName>
        <fullName evidence="1">Uncharacterized protein</fullName>
    </submittedName>
</protein>
<keyword evidence="2" id="KW-1185">Reference proteome</keyword>